<keyword evidence="3" id="KW-1185">Reference proteome</keyword>
<reference evidence="2 3" key="1">
    <citation type="submission" date="2020-10" db="EMBL/GenBank/DDBJ databases">
        <title>ChiBAC.</title>
        <authorList>
            <person name="Zenner C."/>
            <person name="Hitch T.C.A."/>
            <person name="Clavel T."/>
        </authorList>
    </citation>
    <scope>NUCLEOTIDE SEQUENCE [LARGE SCALE GENOMIC DNA]</scope>
    <source>
        <strain evidence="2 3">DSM 108706</strain>
    </source>
</reference>
<feature type="domain" description="DUF6382" evidence="1">
    <location>
        <begin position="2"/>
        <end position="132"/>
    </location>
</feature>
<evidence type="ECO:0000313" key="2">
    <source>
        <dbReference type="EMBL" id="MBE5035102.1"/>
    </source>
</evidence>
<sequence length="177" mass="20548">MELKKSNYEIEIKKGAMKLFEEKVLFSGMCDFVIPMRFTDAGESRKITYDCSGCVALRDMYPLSTGEIFEILEKTLLTLNRSVEFFIPHEKVKIDKDTVYYDMKRKKVRIAYMPIEGASLKENLEGFIDELSQGAGEETVEYLMSVKDDLDRYNRNLKEVAGFVAEQRKRIHQCGIR</sequence>
<comment type="caution">
    <text evidence="2">The sequence shown here is derived from an EMBL/GenBank/DDBJ whole genome shotgun (WGS) entry which is preliminary data.</text>
</comment>
<evidence type="ECO:0000259" key="1">
    <source>
        <dbReference type="Pfam" id="PF19909"/>
    </source>
</evidence>
<proteinExistence type="predicted"/>
<protein>
    <recommendedName>
        <fullName evidence="1">DUF6382 domain-containing protein</fullName>
    </recommendedName>
</protein>
<name>A0ABR9QW42_9FIRM</name>
<dbReference type="RefSeq" id="WP_226384768.1">
    <property type="nucleotide sequence ID" value="NZ_JADCKA010000002.1"/>
</dbReference>
<dbReference type="InterPro" id="IPR045962">
    <property type="entry name" value="DUF6382"/>
</dbReference>
<dbReference type="Pfam" id="PF19909">
    <property type="entry name" value="DUF6382"/>
    <property type="match status" value="1"/>
</dbReference>
<evidence type="ECO:0000313" key="3">
    <source>
        <dbReference type="Proteomes" id="UP001516588"/>
    </source>
</evidence>
<gene>
    <name evidence="2" type="ORF">INF20_02265</name>
</gene>
<accession>A0ABR9QW42</accession>
<organism evidence="2 3">
    <name type="scientific">Gallibacter intestinalis</name>
    <dbReference type="NCBI Taxonomy" id="2779356"/>
    <lineage>
        <taxon>Bacteria</taxon>
        <taxon>Bacillati</taxon>
        <taxon>Bacillota</taxon>
        <taxon>Clostridia</taxon>
        <taxon>Eubacteriales</taxon>
        <taxon>Eubacteriaceae</taxon>
        <taxon>Gallibacter</taxon>
    </lineage>
</organism>
<dbReference type="EMBL" id="JADCKA010000002">
    <property type="protein sequence ID" value="MBE5035102.1"/>
    <property type="molecule type" value="Genomic_DNA"/>
</dbReference>
<dbReference type="Proteomes" id="UP001516588">
    <property type="component" value="Unassembled WGS sequence"/>
</dbReference>